<accession>A0A7K0E1N0</accession>
<gene>
    <name evidence="2" type="ORF">NRB56_76140</name>
</gene>
<feature type="region of interest" description="Disordered" evidence="1">
    <location>
        <begin position="552"/>
        <end position="622"/>
    </location>
</feature>
<comment type="caution">
    <text evidence="2">The sequence shown here is derived from an EMBL/GenBank/DDBJ whole genome shotgun (WGS) entry which is preliminary data.</text>
</comment>
<feature type="compositionally biased region" description="Gly residues" evidence="1">
    <location>
        <begin position="89"/>
        <end position="102"/>
    </location>
</feature>
<evidence type="ECO:0000313" key="3">
    <source>
        <dbReference type="Proteomes" id="UP000431401"/>
    </source>
</evidence>
<evidence type="ECO:0000313" key="2">
    <source>
        <dbReference type="EMBL" id="MQY32000.1"/>
    </source>
</evidence>
<dbReference type="AntiFam" id="ANF00178">
    <property type="entry name" value="Shadow ORF (opposite dhbF)"/>
</dbReference>
<protein>
    <submittedName>
        <fullName evidence="2">Uncharacterized protein</fullName>
    </submittedName>
</protein>
<feature type="compositionally biased region" description="Basic residues" evidence="1">
    <location>
        <begin position="1"/>
        <end position="18"/>
    </location>
</feature>
<feature type="compositionally biased region" description="Basic and acidic residues" evidence="1">
    <location>
        <begin position="62"/>
        <end position="81"/>
    </location>
</feature>
<feature type="compositionally biased region" description="Basic residues" evidence="1">
    <location>
        <begin position="28"/>
        <end position="37"/>
    </location>
</feature>
<keyword evidence="3" id="KW-1185">Reference proteome</keyword>
<dbReference type="AlphaFoldDB" id="A0A7K0E1N0"/>
<feature type="region of interest" description="Disordered" evidence="1">
    <location>
        <begin position="1"/>
        <end position="103"/>
    </location>
</feature>
<feature type="region of interest" description="Disordered" evidence="1">
    <location>
        <begin position="119"/>
        <end position="167"/>
    </location>
</feature>
<reference evidence="2 3" key="1">
    <citation type="submission" date="2019-10" db="EMBL/GenBank/DDBJ databases">
        <title>Nocardia macrotermitis sp. nov. and Nocardia aurantia sp. nov., isolated from the gut of fungus growing-termite Macrotermes natalensis.</title>
        <authorList>
            <person name="Benndorf R."/>
            <person name="Schwitalla J."/>
            <person name="Martin K."/>
            <person name="De Beer W."/>
            <person name="Kaster A.-K."/>
            <person name="Vollmers J."/>
            <person name="Poulsen M."/>
            <person name="Beemelmanns C."/>
        </authorList>
    </citation>
    <scope>NUCLEOTIDE SEQUENCE [LARGE SCALE GENOMIC DNA]</scope>
    <source>
        <strain evidence="2 3">RB56</strain>
    </source>
</reference>
<dbReference type="EMBL" id="WEGI01000030">
    <property type="protein sequence ID" value="MQY32000.1"/>
    <property type="molecule type" value="Genomic_DNA"/>
</dbReference>
<feature type="region of interest" description="Disordered" evidence="1">
    <location>
        <begin position="275"/>
        <end position="319"/>
    </location>
</feature>
<organism evidence="2 3">
    <name type="scientific">Nocardia aurantia</name>
    <dbReference type="NCBI Taxonomy" id="2585199"/>
    <lineage>
        <taxon>Bacteria</taxon>
        <taxon>Bacillati</taxon>
        <taxon>Actinomycetota</taxon>
        <taxon>Actinomycetes</taxon>
        <taxon>Mycobacteriales</taxon>
        <taxon>Nocardiaceae</taxon>
        <taxon>Nocardia</taxon>
    </lineage>
</organism>
<proteinExistence type="predicted"/>
<name>A0A7K0E1N0_9NOCA</name>
<evidence type="ECO:0000256" key="1">
    <source>
        <dbReference type="SAM" id="MobiDB-lite"/>
    </source>
</evidence>
<sequence length="831" mass="90229">MIRIQRHIRTTGRRHRIHPHDQIQRTPHPQRHQRFRPHTLPDQPPRQPPHPPRELGIGQTRPLERDRERLRTPRHLRLEQRHQRRYGRAGQGRGEVAGGGVPIGQQSAAFAGVQQVDIADGGGRIGHHGRQQPDQAPRQCGHRGGVEKIGGVDEFGEHAGRVRTGGRLRQHQLQIELRGIHRQFDGSDRQSGQFQGGLFDVLEGQHHLEQGMPGARADRVEDLDHSLERQVCVLEGGEVGGADRAQQGAERLRAGHFGAQDHGVDEHADQIVERPVPTTGDRSSDHDVAAAGHPGEQRREGRVHHHEQAGAVRGGERGGRFHDRRVDREAVHGTAIRGDGGPGAVEGEAEFGGEVREFPCPVRDPAGGEGFGVLFGAENFTLPDGVVRVLHREGSPAGFGAGQASGVGGHHIPHHGAQRETVGADVVHHEHHQVPMRVAVDPQQAGAHRDLGGDVERGVHHLVQSRRKVGLDHRLRDEIEIDFRHREHPLTAGTTVFRVDRAQRLVARDDVPHGGGEGGEVEGAGEPQHQRYILGGAVAVEPVQEPDPLLRRRQRQQRCDLAVGQSDRGRAWPGGERNPGGERGFRFEPGGERRDGRRLEQPPHRYIDGEDGAEPARDPGGDQRIAAESEEVVVAADPVQAEHLGDGRRHGPLGHRLGGPEHGGREGGCGQRRPVQFAGRSAGDPIEHGDHGRHHVPGQPVCGECGEGRYVDRSILGGNDIRDQRGGSGRLLVADGDGEGDGVVRGQRRIDLTEFHPEAAHLHLEVAAAEVFEFAVARPANEIARAVEAFAGAVRVGDETRRGQAGPAVVPACELDAGQVQLTGYPFGDGP</sequence>
<feature type="compositionally biased region" description="Basic and acidic residues" evidence="1">
    <location>
        <begin position="579"/>
        <end position="622"/>
    </location>
</feature>
<dbReference type="Proteomes" id="UP000431401">
    <property type="component" value="Unassembled WGS sequence"/>
</dbReference>